<dbReference type="AlphaFoldDB" id="A0A7X2MW02"/>
<dbReference type="GO" id="GO:0003676">
    <property type="term" value="F:nucleic acid binding"/>
    <property type="evidence" value="ECO:0007669"/>
    <property type="project" value="InterPro"/>
</dbReference>
<organism evidence="2 3">
    <name type="scientific">Inconstantimicrobium porci</name>
    <dbReference type="NCBI Taxonomy" id="2652291"/>
    <lineage>
        <taxon>Bacteria</taxon>
        <taxon>Bacillati</taxon>
        <taxon>Bacillota</taxon>
        <taxon>Clostridia</taxon>
        <taxon>Eubacteriales</taxon>
        <taxon>Clostridiaceae</taxon>
        <taxon>Inconstantimicrobium</taxon>
    </lineage>
</organism>
<proteinExistence type="predicted"/>
<dbReference type="Pfam" id="PF13482">
    <property type="entry name" value="RNase_H_2"/>
    <property type="match status" value="1"/>
</dbReference>
<reference evidence="2 3" key="1">
    <citation type="submission" date="2019-08" db="EMBL/GenBank/DDBJ databases">
        <title>In-depth cultivation of the pig gut microbiome towards novel bacterial diversity and tailored functional studies.</title>
        <authorList>
            <person name="Wylensek D."/>
            <person name="Hitch T.C.A."/>
            <person name="Clavel T."/>
        </authorList>
    </citation>
    <scope>NUCLEOTIDE SEQUENCE [LARGE SCALE GENOMIC DNA]</scope>
    <source>
        <strain evidence="2 3">WCA-383-APC-5B</strain>
    </source>
</reference>
<accession>A0A7X2MW02</accession>
<evidence type="ECO:0000313" key="3">
    <source>
        <dbReference type="Proteomes" id="UP000460287"/>
    </source>
</evidence>
<dbReference type="EMBL" id="VULX01000001">
    <property type="protein sequence ID" value="MSR90082.1"/>
    <property type="molecule type" value="Genomic_DNA"/>
</dbReference>
<dbReference type="InterPro" id="IPR038720">
    <property type="entry name" value="YprB_RNase_H-like_dom"/>
</dbReference>
<protein>
    <recommendedName>
        <fullName evidence="1">YprB ribonuclease H-like domain-containing protein</fullName>
    </recommendedName>
</protein>
<dbReference type="InterPro" id="IPR036397">
    <property type="entry name" value="RNaseH_sf"/>
</dbReference>
<name>A0A7X2MW02_9CLOT</name>
<evidence type="ECO:0000259" key="1">
    <source>
        <dbReference type="Pfam" id="PF13482"/>
    </source>
</evidence>
<dbReference type="Gene3D" id="3.30.420.10">
    <property type="entry name" value="Ribonuclease H-like superfamily/Ribonuclease H"/>
    <property type="match status" value="1"/>
</dbReference>
<feature type="domain" description="YprB ribonuclease H-like" evidence="1">
    <location>
        <begin position="44"/>
        <end position="207"/>
    </location>
</feature>
<keyword evidence="3" id="KW-1185">Reference proteome</keyword>
<dbReference type="Proteomes" id="UP000460287">
    <property type="component" value="Unassembled WGS sequence"/>
</dbReference>
<dbReference type="PANTHER" id="PTHR38462">
    <property type="entry name" value="EXONUCLEASE-LIKE PROTEIN"/>
    <property type="match status" value="1"/>
</dbReference>
<evidence type="ECO:0000313" key="2">
    <source>
        <dbReference type="EMBL" id="MSR90082.1"/>
    </source>
</evidence>
<comment type="caution">
    <text evidence="2">The sequence shown here is derived from an EMBL/GenBank/DDBJ whole genome shotgun (WGS) entry which is preliminary data.</text>
</comment>
<sequence>MLTTTFYNGLEWIDVYKDNSVYRRNERNILSLDIINKYKLNDVVFFDIECTGFNKDIDKIFSISIGKFNDGVFEASVYFNAYDEEKLLREVYSSFNRDNICTFNGMALDIPFLNARFEKYNINKLSYTKHYDFYRMLCPYVKVLGSKGKSLKNFEMLIGISRKDNIDGKECRDKYFEYIKYNASKYIDEIVQHNLEDVLNLPKLFNIVSYISANNLKRDDSILNSQQQYVKRLLNIRKLNGNIVESSVVSQKDARKLIYELKRKNTDLDSINSIITDIKNREKLYK</sequence>
<dbReference type="SUPFAM" id="SSF53098">
    <property type="entry name" value="Ribonuclease H-like"/>
    <property type="match status" value="1"/>
</dbReference>
<dbReference type="PANTHER" id="PTHR38462:SF1">
    <property type="entry name" value="YPRB RIBONUCLEASE H-LIKE DOMAIN-CONTAINING PROTEIN"/>
    <property type="match status" value="1"/>
</dbReference>
<gene>
    <name evidence="2" type="ORF">FYJ33_01310</name>
</gene>
<dbReference type="InterPro" id="IPR012337">
    <property type="entry name" value="RNaseH-like_sf"/>
</dbReference>